<name>A0A9P6XPZ0_9FUNG</name>
<evidence type="ECO:0000256" key="1">
    <source>
        <dbReference type="SAM" id="MobiDB-lite"/>
    </source>
</evidence>
<evidence type="ECO:0000313" key="2">
    <source>
        <dbReference type="EMBL" id="KAG1530162.1"/>
    </source>
</evidence>
<feature type="compositionally biased region" description="Low complexity" evidence="1">
    <location>
        <begin position="56"/>
        <end position="68"/>
    </location>
</feature>
<dbReference type="Proteomes" id="UP000740926">
    <property type="component" value="Unassembled WGS sequence"/>
</dbReference>
<organism evidence="2 3">
    <name type="scientific">Rhizopus delemar</name>
    <dbReference type="NCBI Taxonomy" id="936053"/>
    <lineage>
        <taxon>Eukaryota</taxon>
        <taxon>Fungi</taxon>
        <taxon>Fungi incertae sedis</taxon>
        <taxon>Mucoromycota</taxon>
        <taxon>Mucoromycotina</taxon>
        <taxon>Mucoromycetes</taxon>
        <taxon>Mucorales</taxon>
        <taxon>Mucorineae</taxon>
        <taxon>Rhizopodaceae</taxon>
        <taxon>Rhizopus</taxon>
    </lineage>
</organism>
<feature type="region of interest" description="Disordered" evidence="1">
    <location>
        <begin position="56"/>
        <end position="77"/>
    </location>
</feature>
<keyword evidence="3" id="KW-1185">Reference proteome</keyword>
<evidence type="ECO:0000313" key="3">
    <source>
        <dbReference type="Proteomes" id="UP000740926"/>
    </source>
</evidence>
<dbReference type="AlphaFoldDB" id="A0A9P6XPZ0"/>
<protein>
    <submittedName>
        <fullName evidence="2">Uncharacterized protein</fullName>
    </submittedName>
</protein>
<comment type="caution">
    <text evidence="2">The sequence shown here is derived from an EMBL/GenBank/DDBJ whole genome shotgun (WGS) entry which is preliminary data.</text>
</comment>
<sequence length="93" mass="9547">MKRRPHIGFKADSTSGVCQICQAPSAASVPNHTSITGPNSLPITPVPCDWIANSATSTHSASGTTHRSSVCDTIPMPSSADSTEIAGVIMLSP</sequence>
<dbReference type="EMBL" id="JAANIU010013081">
    <property type="protein sequence ID" value="KAG1530162.1"/>
    <property type="molecule type" value="Genomic_DNA"/>
</dbReference>
<accession>A0A9P6XPZ0</accession>
<reference evidence="2 3" key="1">
    <citation type="journal article" date="2020" name="Microb. Genom.">
        <title>Genetic diversity of clinical and environmental Mucorales isolates obtained from an investigation of mucormycosis cases among solid organ transplant recipients.</title>
        <authorList>
            <person name="Nguyen M.H."/>
            <person name="Kaul D."/>
            <person name="Muto C."/>
            <person name="Cheng S.J."/>
            <person name="Richter R.A."/>
            <person name="Bruno V.M."/>
            <person name="Liu G."/>
            <person name="Beyhan S."/>
            <person name="Sundermann A.J."/>
            <person name="Mounaud S."/>
            <person name="Pasculle A.W."/>
            <person name="Nierman W.C."/>
            <person name="Driscoll E."/>
            <person name="Cumbie R."/>
            <person name="Clancy C.J."/>
            <person name="Dupont C.L."/>
        </authorList>
    </citation>
    <scope>NUCLEOTIDE SEQUENCE [LARGE SCALE GENOMIC DNA]</scope>
    <source>
        <strain evidence="2 3">GL24</strain>
    </source>
</reference>
<proteinExistence type="predicted"/>
<gene>
    <name evidence="2" type="ORF">G6F50_017501</name>
</gene>